<name>A0A9D9DTL6_9FIRM</name>
<dbReference type="InterPro" id="IPR049254">
    <property type="entry name" value="Phage_tail_terminator"/>
</dbReference>
<dbReference type="Pfam" id="PF20765">
    <property type="entry name" value="Phage_tail_terminator_8"/>
    <property type="match status" value="1"/>
</dbReference>
<protein>
    <submittedName>
        <fullName evidence="1">Uncharacterized protein</fullName>
    </submittedName>
</protein>
<accession>A0A9D9DTL6</accession>
<reference evidence="1" key="2">
    <citation type="journal article" date="2021" name="PeerJ">
        <title>Extensive microbial diversity within the chicken gut microbiome revealed by metagenomics and culture.</title>
        <authorList>
            <person name="Gilroy R."/>
            <person name="Ravi A."/>
            <person name="Getino M."/>
            <person name="Pursley I."/>
            <person name="Horton D.L."/>
            <person name="Alikhan N.F."/>
            <person name="Baker D."/>
            <person name="Gharbi K."/>
            <person name="Hall N."/>
            <person name="Watson M."/>
            <person name="Adriaenssens E.M."/>
            <person name="Foster-Nyarko E."/>
            <person name="Jarju S."/>
            <person name="Secka A."/>
            <person name="Antonio M."/>
            <person name="Oren A."/>
            <person name="Chaudhuri R.R."/>
            <person name="La Ragione R."/>
            <person name="Hildebrand F."/>
            <person name="Pallen M.J."/>
        </authorList>
    </citation>
    <scope>NUCLEOTIDE SEQUENCE</scope>
    <source>
        <strain evidence="1">F6-4510</strain>
    </source>
</reference>
<organism evidence="1 2">
    <name type="scientific">Candidatus Fimicola merdigallinarum</name>
    <dbReference type="NCBI Taxonomy" id="2840819"/>
    <lineage>
        <taxon>Bacteria</taxon>
        <taxon>Bacillati</taxon>
        <taxon>Bacillota</taxon>
        <taxon>Clostridia</taxon>
        <taxon>Lachnospirales</taxon>
        <taxon>Lachnospiraceae</taxon>
        <taxon>Lachnospiraceae incertae sedis</taxon>
        <taxon>Candidatus Fimicola</taxon>
    </lineage>
</organism>
<proteinExistence type="predicted"/>
<evidence type="ECO:0000313" key="2">
    <source>
        <dbReference type="Proteomes" id="UP000823611"/>
    </source>
</evidence>
<reference evidence="1" key="1">
    <citation type="submission" date="2020-10" db="EMBL/GenBank/DDBJ databases">
        <authorList>
            <person name="Gilroy R."/>
        </authorList>
    </citation>
    <scope>NUCLEOTIDE SEQUENCE</scope>
    <source>
        <strain evidence="1">F6-4510</strain>
    </source>
</reference>
<sequence length="138" mass="15975">MINDIRKGVISKLKDIFGIDIYGSDVVLKSDIPFFTVKVLGYKRYSMLGNRFRLKADFEVILFDDRDKIDIFEADDIISRNMKEISVLGRNVYGNDISMDMVDNKRKYTLSYTVICEEREEVEVMGHMVTKESVKVGI</sequence>
<gene>
    <name evidence="1" type="ORF">IAC55_01195</name>
</gene>
<dbReference type="EMBL" id="JADIMX010000025">
    <property type="protein sequence ID" value="MBO8433922.1"/>
    <property type="molecule type" value="Genomic_DNA"/>
</dbReference>
<evidence type="ECO:0000313" key="1">
    <source>
        <dbReference type="EMBL" id="MBO8433922.1"/>
    </source>
</evidence>
<dbReference type="AlphaFoldDB" id="A0A9D9DTL6"/>
<dbReference type="Proteomes" id="UP000823611">
    <property type="component" value="Unassembled WGS sequence"/>
</dbReference>
<comment type="caution">
    <text evidence="1">The sequence shown here is derived from an EMBL/GenBank/DDBJ whole genome shotgun (WGS) entry which is preliminary data.</text>
</comment>